<reference evidence="5" key="1">
    <citation type="submission" date="2025-08" db="UniProtKB">
        <authorList>
            <consortium name="Ensembl"/>
        </authorList>
    </citation>
    <scope>IDENTIFICATION</scope>
</reference>
<dbReference type="SUPFAM" id="SSF48726">
    <property type="entry name" value="Immunoglobulin"/>
    <property type="match status" value="1"/>
</dbReference>
<keyword evidence="3" id="KW-0472">Membrane</keyword>
<dbReference type="InterPro" id="IPR007110">
    <property type="entry name" value="Ig-like_dom"/>
</dbReference>
<feature type="domain" description="Ig-like" evidence="4">
    <location>
        <begin position="5"/>
        <end position="108"/>
    </location>
</feature>
<evidence type="ECO:0000313" key="5">
    <source>
        <dbReference type="Ensembl" id="ENSGMOP00000036659.1"/>
    </source>
</evidence>
<keyword evidence="2" id="KW-0812">Transmembrane</keyword>
<dbReference type="InterPro" id="IPR036179">
    <property type="entry name" value="Ig-like_dom_sf"/>
</dbReference>
<dbReference type="InterPro" id="IPR013106">
    <property type="entry name" value="Ig_V-set"/>
</dbReference>
<accession>A0A8C5AZ03</accession>
<dbReference type="SMART" id="SM00409">
    <property type="entry name" value="IG"/>
    <property type="match status" value="1"/>
</dbReference>
<dbReference type="PANTHER" id="PTHR11860">
    <property type="entry name" value="POLYMERIC-IMMUNOGLOBULIN RECEPTOR"/>
    <property type="match status" value="1"/>
</dbReference>
<dbReference type="Proteomes" id="UP000694546">
    <property type="component" value="Chromosome 3"/>
</dbReference>
<evidence type="ECO:0000259" key="4">
    <source>
        <dbReference type="PROSITE" id="PS50835"/>
    </source>
</evidence>
<dbReference type="AlphaFoldDB" id="A0A8C5AZ03"/>
<evidence type="ECO:0000256" key="2">
    <source>
        <dbReference type="ARBA" id="ARBA00022692"/>
    </source>
</evidence>
<evidence type="ECO:0000256" key="3">
    <source>
        <dbReference type="ARBA" id="ARBA00023136"/>
    </source>
</evidence>
<dbReference type="PANTHER" id="PTHR11860:SF87">
    <property type="entry name" value="CMRF35-LIKE MOLECULE 8"/>
    <property type="match status" value="1"/>
</dbReference>
<dbReference type="GO" id="GO:0004888">
    <property type="term" value="F:transmembrane signaling receptor activity"/>
    <property type="evidence" value="ECO:0007669"/>
    <property type="project" value="TreeGrafter"/>
</dbReference>
<dbReference type="GO" id="GO:0005886">
    <property type="term" value="C:plasma membrane"/>
    <property type="evidence" value="ECO:0007669"/>
    <property type="project" value="TreeGrafter"/>
</dbReference>
<dbReference type="InterPro" id="IPR013783">
    <property type="entry name" value="Ig-like_fold"/>
</dbReference>
<reference evidence="5" key="2">
    <citation type="submission" date="2025-09" db="UniProtKB">
        <authorList>
            <consortium name="Ensembl"/>
        </authorList>
    </citation>
    <scope>IDENTIFICATION</scope>
</reference>
<protein>
    <recommendedName>
        <fullName evidence="4">Ig-like domain-containing protein</fullName>
    </recommendedName>
</protein>
<dbReference type="Pfam" id="PF07686">
    <property type="entry name" value="V-set"/>
    <property type="match status" value="1"/>
</dbReference>
<dbReference type="PROSITE" id="PS50835">
    <property type="entry name" value="IG_LIKE"/>
    <property type="match status" value="1"/>
</dbReference>
<comment type="subcellular location">
    <subcellularLocation>
        <location evidence="1">Membrane</location>
    </subcellularLocation>
</comment>
<dbReference type="OMA" id="HNSMERP"/>
<sequence length="147" mass="16472">NSHSPKLLLCSSCQVGNSITIQCSGWKVWLWTDIQSNDKYLCRDPCKNILIQARSQQTAKKDRIHLNNTGSQLTVTFTNLQMEDSGTYVCGVKESGIDSHKTFDLTVTDGLPSQNQLLLLLQTSLPQTRMHLPTSHSQMGHNSMERP</sequence>
<keyword evidence="6" id="KW-1185">Reference proteome</keyword>
<dbReference type="Ensembl" id="ENSGMOT00000035204.1">
    <property type="protein sequence ID" value="ENSGMOP00000036659.1"/>
    <property type="gene ID" value="ENSGMOG00000025302.1"/>
</dbReference>
<evidence type="ECO:0000256" key="1">
    <source>
        <dbReference type="ARBA" id="ARBA00004370"/>
    </source>
</evidence>
<dbReference type="GeneTree" id="ENSGT00940000177686"/>
<name>A0A8C5AZ03_GADMO</name>
<proteinExistence type="predicted"/>
<dbReference type="InterPro" id="IPR050671">
    <property type="entry name" value="CD300_family_receptors"/>
</dbReference>
<organism evidence="5 6">
    <name type="scientific">Gadus morhua</name>
    <name type="common">Atlantic cod</name>
    <dbReference type="NCBI Taxonomy" id="8049"/>
    <lineage>
        <taxon>Eukaryota</taxon>
        <taxon>Metazoa</taxon>
        <taxon>Chordata</taxon>
        <taxon>Craniata</taxon>
        <taxon>Vertebrata</taxon>
        <taxon>Euteleostomi</taxon>
        <taxon>Actinopterygii</taxon>
        <taxon>Neopterygii</taxon>
        <taxon>Teleostei</taxon>
        <taxon>Neoteleostei</taxon>
        <taxon>Acanthomorphata</taxon>
        <taxon>Zeiogadaria</taxon>
        <taxon>Gadariae</taxon>
        <taxon>Gadiformes</taxon>
        <taxon>Gadoidei</taxon>
        <taxon>Gadidae</taxon>
        <taxon>Gadus</taxon>
    </lineage>
</organism>
<evidence type="ECO:0000313" key="6">
    <source>
        <dbReference type="Proteomes" id="UP000694546"/>
    </source>
</evidence>
<dbReference type="InterPro" id="IPR003599">
    <property type="entry name" value="Ig_sub"/>
</dbReference>
<dbReference type="Gene3D" id="2.60.40.10">
    <property type="entry name" value="Immunoglobulins"/>
    <property type="match status" value="1"/>
</dbReference>